<sequence>MIFKSELEDTLGNWYEVSTGRDINFQNPQTFNEKIQWCKLYDNNPLKTKLADKNEVRKWVLKKIDKEYLNDLIGMYRENEFPSDKLDQQFDAHGYNVNIINQLYSYQFWCFNGKAEYIVFQEDKFNNSNLMLFNRNWEKRDFVNNYNEQNCEIKKPDNLDKMLNIAETLSKGFTFVSINLYRLNNGDIKFDDLDFTPCSGAYKWININTDVEIGKFFSIEPLKDKLTNQYNNSKVIFFTPVYNAINSIERAYKSLVNQTDKNWIWHVVDDASNDGTYELLQKLSNKDNRIILHRNKVNNVIDEGNDIVDIGVMYSDIDYLAVLDADDEYISNFIKECKTYAIANNLDIVAGSREEVINNKSCVKENNQFLILTKTDKEKNFIKSFNCMSTYWGKLFKISILKKIDRSKLIYQHINGHDIAFSVELFKKATNIGVLRKAFYKYYIYPNSKARIWKKGKIDSYLKIYELLENYLLCSKSTISEINEKFTQLVNLILINVAVELLIKSDLTDYEKQQEILKIGRANYIKRVIMDEKFDDWFNNLTEEKDTKNNCFTLIKDWMLSQTDIEDDLVLEFCETGQLFCASMNDEKGWIKFKILHANALIELGNKMAEQGEKETLELERILNI</sequence>
<organism evidence="1 2">
    <name type="scientific">Candidatus Epulonipiscium fishelsonii</name>
    <dbReference type="NCBI Taxonomy" id="77094"/>
    <lineage>
        <taxon>Bacteria</taxon>
        <taxon>Bacillati</taxon>
        <taxon>Bacillota</taxon>
        <taxon>Clostridia</taxon>
        <taxon>Lachnospirales</taxon>
        <taxon>Lachnospiraceae</taxon>
        <taxon>Candidatus Epulonipiscium</taxon>
    </lineage>
</organism>
<keyword evidence="2" id="KW-1185">Reference proteome</keyword>
<accession>A0ACC8X9R3</accession>
<dbReference type="EMBL" id="LJDB01000078">
    <property type="protein sequence ID" value="ONI38790.1"/>
    <property type="molecule type" value="Genomic_DNA"/>
</dbReference>
<protein>
    <submittedName>
        <fullName evidence="1">Uncharacterized protein</fullName>
    </submittedName>
</protein>
<proteinExistence type="predicted"/>
<name>A0ACC8X9R3_9FIRM</name>
<reference evidence="1" key="1">
    <citation type="submission" date="2016-08" db="EMBL/GenBank/DDBJ databases">
        <authorList>
            <person name="Ngugi D.K."/>
            <person name="Miyake S."/>
            <person name="Stingl U."/>
        </authorList>
    </citation>
    <scope>NUCLEOTIDE SEQUENCE</scope>
    <source>
        <strain evidence="1">SCG-B11WGA-EpuloA1</strain>
    </source>
</reference>
<evidence type="ECO:0000313" key="2">
    <source>
        <dbReference type="Proteomes" id="UP000188605"/>
    </source>
</evidence>
<gene>
    <name evidence="1" type="ORF">AN396_09910</name>
</gene>
<comment type="caution">
    <text evidence="1">The sequence shown here is derived from an EMBL/GenBank/DDBJ whole genome shotgun (WGS) entry which is preliminary data.</text>
</comment>
<dbReference type="Proteomes" id="UP000188605">
    <property type="component" value="Unassembled WGS sequence"/>
</dbReference>
<evidence type="ECO:0000313" key="1">
    <source>
        <dbReference type="EMBL" id="ONI38790.1"/>
    </source>
</evidence>